<dbReference type="InterPro" id="IPR001647">
    <property type="entry name" value="HTH_TetR"/>
</dbReference>
<dbReference type="RefSeq" id="WP_130452597.1">
    <property type="nucleotide sequence ID" value="NZ_QYAG01000004.1"/>
</dbReference>
<sequence length="219" mass="24092">MDQRSDRAREALLDAAEQLYATQGIDAVSNRKIAEHAGSANHSAVAYHFTNRDGLIRELIERHVAPLTARRAELFAQLGDSPSVHDIVRCRVLPYFEHLDALPSPSWRAQFLAQVRSSPAMASILEESVRAAETAEDTPRLRAHVTDIPERVLRARSGIIAHLVLGACAEQERQMNAGKQRGSWIQVGYFFIDAAAGMLTAPVTRLDATVPALPDEPLL</sequence>
<evidence type="ECO:0000313" key="5">
    <source>
        <dbReference type="Proteomes" id="UP000291832"/>
    </source>
</evidence>
<feature type="domain" description="HTH tetR-type" evidence="3">
    <location>
        <begin position="6"/>
        <end position="67"/>
    </location>
</feature>
<accession>A0A4Q7U8G2</accession>
<evidence type="ECO:0000259" key="3">
    <source>
        <dbReference type="PROSITE" id="PS50977"/>
    </source>
</evidence>
<reference evidence="4 5" key="1">
    <citation type="journal article" date="2015" name="Stand. Genomic Sci.">
        <title>Genomic Encyclopedia of Bacterial and Archaeal Type Strains, Phase III: the genomes of soil and plant-associated and newly described type strains.</title>
        <authorList>
            <person name="Whitman W.B."/>
            <person name="Woyke T."/>
            <person name="Klenk H.P."/>
            <person name="Zhou Y."/>
            <person name="Lilburn T.G."/>
            <person name="Beck B.J."/>
            <person name="De Vos P."/>
            <person name="Vandamme P."/>
            <person name="Eisen J.A."/>
            <person name="Garrity G."/>
            <person name="Hugenholtz P."/>
            <person name="Kyrpides N.C."/>
        </authorList>
    </citation>
    <scope>NUCLEOTIDE SEQUENCE [LARGE SCALE GENOMIC DNA]</scope>
    <source>
        <strain evidence="4 5">RF6</strain>
    </source>
</reference>
<keyword evidence="1 2" id="KW-0238">DNA-binding</keyword>
<name>A0A4Q7U8G2_9MICO</name>
<evidence type="ECO:0000313" key="4">
    <source>
        <dbReference type="EMBL" id="RZT68632.1"/>
    </source>
</evidence>
<comment type="caution">
    <text evidence="4">The sequence shown here is derived from an EMBL/GenBank/DDBJ whole genome shotgun (WGS) entry which is preliminary data.</text>
</comment>
<dbReference type="SUPFAM" id="SSF46689">
    <property type="entry name" value="Homeodomain-like"/>
    <property type="match status" value="1"/>
</dbReference>
<dbReference type="Pfam" id="PF00440">
    <property type="entry name" value="TetR_N"/>
    <property type="match status" value="1"/>
</dbReference>
<dbReference type="GO" id="GO:0003677">
    <property type="term" value="F:DNA binding"/>
    <property type="evidence" value="ECO:0007669"/>
    <property type="project" value="UniProtKB-UniRule"/>
</dbReference>
<organism evidence="4 5">
    <name type="scientific">Leucobacter luti</name>
    <dbReference type="NCBI Taxonomy" id="340320"/>
    <lineage>
        <taxon>Bacteria</taxon>
        <taxon>Bacillati</taxon>
        <taxon>Actinomycetota</taxon>
        <taxon>Actinomycetes</taxon>
        <taxon>Micrococcales</taxon>
        <taxon>Microbacteriaceae</taxon>
        <taxon>Leucobacter</taxon>
    </lineage>
</organism>
<protein>
    <submittedName>
        <fullName evidence="4">TetR family transcriptional regulator</fullName>
    </submittedName>
</protein>
<dbReference type="AlphaFoldDB" id="A0A4Q7U8G2"/>
<dbReference type="PROSITE" id="PS50977">
    <property type="entry name" value="HTH_TETR_2"/>
    <property type="match status" value="1"/>
</dbReference>
<dbReference type="Gene3D" id="1.10.357.10">
    <property type="entry name" value="Tetracycline Repressor, domain 2"/>
    <property type="match status" value="1"/>
</dbReference>
<dbReference type="EMBL" id="SHKI01000002">
    <property type="protein sequence ID" value="RZT68632.1"/>
    <property type="molecule type" value="Genomic_DNA"/>
</dbReference>
<dbReference type="InterPro" id="IPR009057">
    <property type="entry name" value="Homeodomain-like_sf"/>
</dbReference>
<evidence type="ECO:0000256" key="1">
    <source>
        <dbReference type="ARBA" id="ARBA00023125"/>
    </source>
</evidence>
<gene>
    <name evidence="4" type="ORF">EV139_0358</name>
</gene>
<keyword evidence="5" id="KW-1185">Reference proteome</keyword>
<evidence type="ECO:0000256" key="2">
    <source>
        <dbReference type="PROSITE-ProRule" id="PRU00335"/>
    </source>
</evidence>
<dbReference type="OrthoDB" id="2356263at2"/>
<feature type="DNA-binding region" description="H-T-H motif" evidence="2">
    <location>
        <begin position="30"/>
        <end position="49"/>
    </location>
</feature>
<dbReference type="Proteomes" id="UP000291832">
    <property type="component" value="Unassembled WGS sequence"/>
</dbReference>
<proteinExistence type="predicted"/>